<proteinExistence type="predicted"/>
<dbReference type="PANTHER" id="PTHR43798">
    <property type="entry name" value="MONOACYLGLYCEROL LIPASE"/>
    <property type="match status" value="1"/>
</dbReference>
<dbReference type="RefSeq" id="WP_253769836.1">
    <property type="nucleotide sequence ID" value="NZ_JAMTCK010000004.1"/>
</dbReference>
<dbReference type="GO" id="GO:0016787">
    <property type="term" value="F:hydrolase activity"/>
    <property type="evidence" value="ECO:0007669"/>
    <property type="project" value="UniProtKB-KW"/>
</dbReference>
<evidence type="ECO:0000313" key="3">
    <source>
        <dbReference type="EMBL" id="MCP2165254.1"/>
    </source>
</evidence>
<keyword evidence="4" id="KW-1185">Reference proteome</keyword>
<dbReference type="SUPFAM" id="SSF53474">
    <property type="entry name" value="alpha/beta-Hydrolases"/>
    <property type="match status" value="1"/>
</dbReference>
<dbReference type="Gene3D" id="3.40.50.1820">
    <property type="entry name" value="alpha/beta hydrolase"/>
    <property type="match status" value="1"/>
</dbReference>
<dbReference type="PANTHER" id="PTHR43798:SF31">
    <property type="entry name" value="AB HYDROLASE SUPERFAMILY PROTEIN YCLE"/>
    <property type="match status" value="1"/>
</dbReference>
<dbReference type="PRINTS" id="PR00412">
    <property type="entry name" value="EPOXHYDRLASE"/>
</dbReference>
<organism evidence="3 4">
    <name type="scientific">Goodfellowiella coeruleoviolacea</name>
    <dbReference type="NCBI Taxonomy" id="334858"/>
    <lineage>
        <taxon>Bacteria</taxon>
        <taxon>Bacillati</taxon>
        <taxon>Actinomycetota</taxon>
        <taxon>Actinomycetes</taxon>
        <taxon>Pseudonocardiales</taxon>
        <taxon>Pseudonocardiaceae</taxon>
        <taxon>Goodfellowiella</taxon>
    </lineage>
</organism>
<gene>
    <name evidence="3" type="ORF">LX83_002103</name>
</gene>
<name>A0AAE3GDH4_9PSEU</name>
<dbReference type="Proteomes" id="UP001206128">
    <property type="component" value="Unassembled WGS sequence"/>
</dbReference>
<protein>
    <submittedName>
        <fullName evidence="3">Pimeloyl-ACP methyl ester carboxylesterase</fullName>
    </submittedName>
</protein>
<feature type="domain" description="AB hydrolase-1" evidence="2">
    <location>
        <begin position="28"/>
        <end position="263"/>
    </location>
</feature>
<keyword evidence="1" id="KW-0378">Hydrolase</keyword>
<dbReference type="AlphaFoldDB" id="A0AAE3GDH4"/>
<dbReference type="EMBL" id="JAMTCK010000004">
    <property type="protein sequence ID" value="MCP2165254.1"/>
    <property type="molecule type" value="Genomic_DNA"/>
</dbReference>
<dbReference type="InterPro" id="IPR000073">
    <property type="entry name" value="AB_hydrolase_1"/>
</dbReference>
<sequence length="284" mass="30156">MTQAQPTSLGHAPVPGGELRYETAGSGPAVVLLHGGMLDMGMWDEQFSWLAGLGHRVIRYDARGHGGSSSVTGDYAHQEDLAALLAHLDITDATLVGLSLGARTALDTAIAHPQLVSALVLAAPGVSGRPFTDPFVRHHLALQLAALEDTSGAAPFVEHFLRMWVDGPHRDPARTPPALRERLRASAEHNVTRHARGLGAGRAQEVGAADRLGQIRVPTLVLHGDLDSTDIVGNAEHIARGVSGGVRHVCVTGVAHMINLEAPDRFNRELRDFLATQQADTTAD</sequence>
<dbReference type="InterPro" id="IPR029058">
    <property type="entry name" value="AB_hydrolase_fold"/>
</dbReference>
<dbReference type="Pfam" id="PF00561">
    <property type="entry name" value="Abhydrolase_1"/>
    <property type="match status" value="1"/>
</dbReference>
<dbReference type="PRINTS" id="PR00111">
    <property type="entry name" value="ABHYDROLASE"/>
</dbReference>
<dbReference type="GO" id="GO:0016020">
    <property type="term" value="C:membrane"/>
    <property type="evidence" value="ECO:0007669"/>
    <property type="project" value="TreeGrafter"/>
</dbReference>
<evidence type="ECO:0000259" key="2">
    <source>
        <dbReference type="Pfam" id="PF00561"/>
    </source>
</evidence>
<dbReference type="InterPro" id="IPR050266">
    <property type="entry name" value="AB_hydrolase_sf"/>
</dbReference>
<evidence type="ECO:0000313" key="4">
    <source>
        <dbReference type="Proteomes" id="UP001206128"/>
    </source>
</evidence>
<accession>A0AAE3GDH4</accession>
<dbReference type="InterPro" id="IPR000639">
    <property type="entry name" value="Epox_hydrolase-like"/>
</dbReference>
<comment type="caution">
    <text evidence="3">The sequence shown here is derived from an EMBL/GenBank/DDBJ whole genome shotgun (WGS) entry which is preliminary data.</text>
</comment>
<evidence type="ECO:0000256" key="1">
    <source>
        <dbReference type="ARBA" id="ARBA00022801"/>
    </source>
</evidence>
<reference evidence="3" key="1">
    <citation type="submission" date="2022-06" db="EMBL/GenBank/DDBJ databases">
        <title>Genomic Encyclopedia of Archaeal and Bacterial Type Strains, Phase II (KMG-II): from individual species to whole genera.</title>
        <authorList>
            <person name="Goeker M."/>
        </authorList>
    </citation>
    <scope>NUCLEOTIDE SEQUENCE</scope>
    <source>
        <strain evidence="3">DSM 43935</strain>
    </source>
</reference>